<dbReference type="HOGENOM" id="CLU_014722_1_2_1"/>
<evidence type="ECO:0000256" key="1">
    <source>
        <dbReference type="SAM" id="SignalP"/>
    </source>
</evidence>
<gene>
    <name evidence="3" type="ORF">ACRE_026380</name>
</gene>
<feature type="signal peptide" evidence="1">
    <location>
        <begin position="1"/>
        <end position="18"/>
    </location>
</feature>
<name>A0A086TB05_HAPC1</name>
<evidence type="ECO:0000259" key="2">
    <source>
        <dbReference type="Pfam" id="PF09362"/>
    </source>
</evidence>
<accession>A0A086TB05</accession>
<organism evidence="3 4">
    <name type="scientific">Hapsidospora chrysogenum (strain ATCC 11550 / CBS 779.69 / DSM 880 / IAM 14645 / JCM 23072 / IMI 49137)</name>
    <name type="common">Acremonium chrysogenum</name>
    <dbReference type="NCBI Taxonomy" id="857340"/>
    <lineage>
        <taxon>Eukaryota</taxon>
        <taxon>Fungi</taxon>
        <taxon>Dikarya</taxon>
        <taxon>Ascomycota</taxon>
        <taxon>Pezizomycotina</taxon>
        <taxon>Sordariomycetes</taxon>
        <taxon>Hypocreomycetidae</taxon>
        <taxon>Hypocreales</taxon>
        <taxon>Bionectriaceae</taxon>
        <taxon>Hapsidospora</taxon>
    </lineage>
</organism>
<dbReference type="Pfam" id="PF09362">
    <property type="entry name" value="DUF1996"/>
    <property type="match status" value="1"/>
</dbReference>
<dbReference type="Proteomes" id="UP000029964">
    <property type="component" value="Unassembled WGS sequence"/>
</dbReference>
<dbReference type="AlphaFoldDB" id="A0A086TB05"/>
<comment type="caution">
    <text evidence="3">The sequence shown here is derived from an EMBL/GenBank/DDBJ whole genome shotgun (WGS) entry which is preliminary data.</text>
</comment>
<evidence type="ECO:0000313" key="3">
    <source>
        <dbReference type="EMBL" id="KFH46537.1"/>
    </source>
</evidence>
<reference evidence="4" key="1">
    <citation type="journal article" date="2014" name="Genome Announc.">
        <title>Genome sequence and annotation of Acremonium chrysogenum, producer of the beta-lactam antibiotic cephalosporin C.</title>
        <authorList>
            <person name="Terfehr D."/>
            <person name="Dahlmann T.A."/>
            <person name="Specht T."/>
            <person name="Zadra I."/>
            <person name="Kuernsteiner H."/>
            <person name="Kueck U."/>
        </authorList>
    </citation>
    <scope>NUCLEOTIDE SEQUENCE [LARGE SCALE GENOMIC DNA]</scope>
    <source>
        <strain evidence="4">ATCC 11550 / CBS 779.69 / DSM 880 / IAM 14645 / JCM 23072 / IMI 49137</strain>
    </source>
</reference>
<dbReference type="EMBL" id="JPKY01000018">
    <property type="protein sequence ID" value="KFH46537.1"/>
    <property type="molecule type" value="Genomic_DNA"/>
</dbReference>
<proteinExistence type="predicted"/>
<evidence type="ECO:0000313" key="4">
    <source>
        <dbReference type="Proteomes" id="UP000029964"/>
    </source>
</evidence>
<sequence>MFGLQLLVMLCLVRGILAWWRMECPGALGLTRVDPIVSPGGPSQHLHSFHGSNAVGFTADTASLRAGSCTSCRASQDMSAYWFPVLYFQDARTGQLEFVNPVGGFTAYYKIFGKNVTAFPDNFQMIAGSTERRSFTPYDHRTSGPEKSRWAEFGLTAQKDFEQLAVGFTCLDKDEIFFEGALDRHYMPDKEFIDANCDGGLRAEIQFPSCWDGVNSAADDFKSHVLYPNLVVEGDCPETHPVRLPSLFYETVWSTSTFKGRKGRFVMSNGDPTGFGYHGDFIMGWDRNFLQAAIDTCLDRNGSMYECPLFDITTESEAASCKMEVPPKLEDERIFYGLTTLPGGVKISATEGHSHGKHTSHDNHTMSGNCTMYGNQTVSGNHTMPRNYTIPDHCETPTGPVNLTTSGSHATSTLDALGMEVNHGNTNSMANGNIVTKVLQDLPEKVGWVREAVGTTTDKRDRH</sequence>
<keyword evidence="4" id="KW-1185">Reference proteome</keyword>
<feature type="chain" id="PRO_5001815551" description="DUF1996 domain-containing protein" evidence="1">
    <location>
        <begin position="19"/>
        <end position="463"/>
    </location>
</feature>
<dbReference type="PANTHER" id="PTHR43662:SF7">
    <property type="entry name" value="DUF1996 DOMAIN-CONTAINING PROTEIN"/>
    <property type="match status" value="1"/>
</dbReference>
<feature type="domain" description="DUF1996" evidence="2">
    <location>
        <begin position="34"/>
        <end position="285"/>
    </location>
</feature>
<protein>
    <recommendedName>
        <fullName evidence="2">DUF1996 domain-containing protein</fullName>
    </recommendedName>
</protein>
<dbReference type="InterPro" id="IPR018535">
    <property type="entry name" value="DUF1996"/>
</dbReference>
<keyword evidence="1" id="KW-0732">Signal</keyword>
<dbReference type="OrthoDB" id="74764at2759"/>
<dbReference type="PANTHER" id="PTHR43662">
    <property type="match status" value="1"/>
</dbReference>